<gene>
    <name evidence="2" type="ORF">F5890DRAFT_736373</name>
</gene>
<name>A0AA38Q646_9AGAR</name>
<evidence type="ECO:0008006" key="4">
    <source>
        <dbReference type="Google" id="ProtNLM"/>
    </source>
</evidence>
<comment type="caution">
    <text evidence="2">The sequence shown here is derived from an EMBL/GenBank/DDBJ whole genome shotgun (WGS) entry which is preliminary data.</text>
</comment>
<dbReference type="EMBL" id="MU801920">
    <property type="protein sequence ID" value="KAJ3987653.1"/>
    <property type="molecule type" value="Genomic_DNA"/>
</dbReference>
<reference evidence="2" key="1">
    <citation type="submission" date="2022-08" db="EMBL/GenBank/DDBJ databases">
        <authorList>
            <consortium name="DOE Joint Genome Institute"/>
            <person name="Min B."/>
            <person name="Riley R."/>
            <person name="Sierra-Patev S."/>
            <person name="Naranjo-Ortiz M."/>
            <person name="Looney B."/>
            <person name="Konkel Z."/>
            <person name="Slot J.C."/>
            <person name="Sakamoto Y."/>
            <person name="Steenwyk J.L."/>
            <person name="Rokas A."/>
            <person name="Carro J."/>
            <person name="Camarero S."/>
            <person name="Ferreira P."/>
            <person name="Molpeceres G."/>
            <person name="Ruiz-Duenas F.J."/>
            <person name="Serrano A."/>
            <person name="Henrissat B."/>
            <person name="Drula E."/>
            <person name="Hughes K.W."/>
            <person name="Mata J.L."/>
            <person name="Ishikawa N.K."/>
            <person name="Vargas-Isla R."/>
            <person name="Ushijima S."/>
            <person name="Smith C.A."/>
            <person name="Ahrendt S."/>
            <person name="Andreopoulos W."/>
            <person name="He G."/>
            <person name="Labutti K."/>
            <person name="Lipzen A."/>
            <person name="Ng V."/>
            <person name="Sandor L."/>
            <person name="Barry K."/>
            <person name="Martinez A.T."/>
            <person name="Xiao Y."/>
            <person name="Gibbons J.G."/>
            <person name="Terashima K."/>
            <person name="Hibbett D.S."/>
            <person name="Grigoriev I.V."/>
        </authorList>
    </citation>
    <scope>NUCLEOTIDE SEQUENCE</scope>
    <source>
        <strain evidence="2">TFB7829</strain>
    </source>
</reference>
<sequence>MPLVGQISYAFLEGSSTAYFCQPQKSERKIYQILVRTHKTTLFFTVPPSTTIKYLKEQVFSALNSGLSEEEGIPIVKNVEDFDLCRCRVIKGKDQKTYDVLEQTESTIKEIKLTNWEVLYIQFKDEEGQSLEIVATDPPIDDDEESRPLHSSPTIDKGKGKRRAIEDDDEYSL</sequence>
<proteinExistence type="predicted"/>
<evidence type="ECO:0000313" key="2">
    <source>
        <dbReference type="EMBL" id="KAJ3987653.1"/>
    </source>
</evidence>
<dbReference type="Proteomes" id="UP001163850">
    <property type="component" value="Unassembled WGS sequence"/>
</dbReference>
<feature type="region of interest" description="Disordered" evidence="1">
    <location>
        <begin position="132"/>
        <end position="173"/>
    </location>
</feature>
<dbReference type="AlphaFoldDB" id="A0AA38Q646"/>
<dbReference type="InterPro" id="IPR029071">
    <property type="entry name" value="Ubiquitin-like_domsf"/>
</dbReference>
<accession>A0AA38Q646</accession>
<organism evidence="2 3">
    <name type="scientific">Lentinula detonsa</name>
    <dbReference type="NCBI Taxonomy" id="2804962"/>
    <lineage>
        <taxon>Eukaryota</taxon>
        <taxon>Fungi</taxon>
        <taxon>Dikarya</taxon>
        <taxon>Basidiomycota</taxon>
        <taxon>Agaricomycotina</taxon>
        <taxon>Agaricomycetes</taxon>
        <taxon>Agaricomycetidae</taxon>
        <taxon>Agaricales</taxon>
        <taxon>Marasmiineae</taxon>
        <taxon>Omphalotaceae</taxon>
        <taxon>Lentinula</taxon>
    </lineage>
</organism>
<dbReference type="SUPFAM" id="SSF54236">
    <property type="entry name" value="Ubiquitin-like"/>
    <property type="match status" value="1"/>
</dbReference>
<evidence type="ECO:0000256" key="1">
    <source>
        <dbReference type="SAM" id="MobiDB-lite"/>
    </source>
</evidence>
<evidence type="ECO:0000313" key="3">
    <source>
        <dbReference type="Proteomes" id="UP001163850"/>
    </source>
</evidence>
<protein>
    <recommendedName>
        <fullName evidence="4">Ubiquitin-like domain-containing protein</fullName>
    </recommendedName>
</protein>